<organism evidence="1 2">
    <name type="scientific">Bacillus swezeyi</name>
    <dbReference type="NCBI Taxonomy" id="1925020"/>
    <lineage>
        <taxon>Bacteria</taxon>
        <taxon>Bacillati</taxon>
        <taxon>Bacillota</taxon>
        <taxon>Bacilli</taxon>
        <taxon>Bacillales</taxon>
        <taxon>Bacillaceae</taxon>
        <taxon>Bacillus</taxon>
    </lineage>
</organism>
<accession>A0A1R1QIA0</accession>
<dbReference type="InterPro" id="IPR025088">
    <property type="entry name" value="DUF3970"/>
</dbReference>
<keyword evidence="2" id="KW-1185">Reference proteome</keyword>
<sequence>MAQIRLTGKLEEIEHIIQSFSKHYEVSYVSKEYGKTNPKYKYAKESRVYIELKLK</sequence>
<evidence type="ECO:0008006" key="3">
    <source>
        <dbReference type="Google" id="ProtNLM"/>
    </source>
</evidence>
<comment type="caution">
    <text evidence="1">The sequence shown here is derived from an EMBL/GenBank/DDBJ whole genome shotgun (WGS) entry which is preliminary data.</text>
</comment>
<dbReference type="Proteomes" id="UP000187367">
    <property type="component" value="Unassembled WGS sequence"/>
</dbReference>
<dbReference type="AlphaFoldDB" id="A0A1R1RZY9"/>
<evidence type="ECO:0000313" key="2">
    <source>
        <dbReference type="Proteomes" id="UP000187367"/>
    </source>
</evidence>
<evidence type="ECO:0000313" key="1">
    <source>
        <dbReference type="EMBL" id="OMI03956.1"/>
    </source>
</evidence>
<protein>
    <recommendedName>
        <fullName evidence="3">DUF3970 domain-containing protein</fullName>
    </recommendedName>
</protein>
<dbReference type="EMBL" id="MTJL01000027">
    <property type="protein sequence ID" value="OMI03956.1"/>
    <property type="molecule type" value="Genomic_DNA"/>
</dbReference>
<dbReference type="RefSeq" id="WP_076760756.1">
    <property type="nucleotide sequence ID" value="NZ_JARMMH010000011.1"/>
</dbReference>
<gene>
    <name evidence="1" type="ORF">BW143_13995</name>
</gene>
<dbReference type="Pfam" id="PF13113">
    <property type="entry name" value="DUF3970"/>
    <property type="match status" value="1"/>
</dbReference>
<accession>A0A1R1RZY9</accession>
<proteinExistence type="predicted"/>
<reference evidence="1 2" key="1">
    <citation type="submission" date="2017-01" db="EMBL/GenBank/DDBJ databases">
        <title>Bacillus phylogenomics.</title>
        <authorList>
            <person name="Dunlap C."/>
        </authorList>
    </citation>
    <scope>NUCLEOTIDE SEQUENCE [LARGE SCALE GENOMIC DNA]</scope>
    <source>
        <strain evidence="1 2">NRRL B-41282</strain>
    </source>
</reference>
<name>A0A1R1RZY9_9BACI</name>
<dbReference type="OrthoDB" id="2889230at2"/>